<dbReference type="SUPFAM" id="SSF56784">
    <property type="entry name" value="HAD-like"/>
    <property type="match status" value="1"/>
</dbReference>
<keyword evidence="2" id="KW-1185">Reference proteome</keyword>
<dbReference type="SFLD" id="SFLDS00003">
    <property type="entry name" value="Haloacid_Dehalogenase"/>
    <property type="match status" value="1"/>
</dbReference>
<name>A0A0U1NYH3_9BACI</name>
<evidence type="ECO:0000313" key="1">
    <source>
        <dbReference type="EMBL" id="CRK82842.1"/>
    </source>
</evidence>
<proteinExistence type="predicted"/>
<dbReference type="RefSeq" id="WP_090635158.1">
    <property type="nucleotide sequence ID" value="NZ_CVRB01000003.1"/>
</dbReference>
<dbReference type="InterPro" id="IPR036412">
    <property type="entry name" value="HAD-like_sf"/>
</dbReference>
<dbReference type="SFLD" id="SFLDG01140">
    <property type="entry name" value="C2.B:_Phosphomannomutase_and_P"/>
    <property type="match status" value="1"/>
</dbReference>
<dbReference type="AlphaFoldDB" id="A0A0U1NYH3"/>
<dbReference type="InterPro" id="IPR000150">
    <property type="entry name" value="Cof"/>
</dbReference>
<protein>
    <submittedName>
        <fullName evidence="1">HAD hydrolase</fullName>
    </submittedName>
</protein>
<dbReference type="EMBL" id="CVRB01000003">
    <property type="protein sequence ID" value="CRK82842.1"/>
    <property type="molecule type" value="Genomic_DNA"/>
</dbReference>
<dbReference type="PANTHER" id="PTHR10000">
    <property type="entry name" value="PHOSPHOSERINE PHOSPHATASE"/>
    <property type="match status" value="1"/>
</dbReference>
<sequence length="270" mass="30312">MKYKIVILDIDGTILPHGKTISHATKEAVRQLKENNIKVVIATGRAPYFAESIIQEIGVDSMVFFNGAYVHHEGKEIYQNTIEKNILKKLLHLSHKYQHPLTFLGGKNFKTTDLSHPFVMEAFQHDYWKPELAPPHFWMEQDIYQLFLHCDLEAELTYQSKIPELSIRRWSSTGSRTCDVNLVNSNKAVGLKILLEKLGIAPDEAVAFGDGLNDIEMLSLVGMGVAMGSARDEVKQAAKMVTLSSEEDGVRYGLERLGLIESVCPIENIG</sequence>
<dbReference type="NCBIfam" id="TIGR00099">
    <property type="entry name" value="Cof-subfamily"/>
    <property type="match status" value="1"/>
</dbReference>
<evidence type="ECO:0000313" key="2">
    <source>
        <dbReference type="Proteomes" id="UP000199087"/>
    </source>
</evidence>
<keyword evidence="1" id="KW-0378">Hydrolase</keyword>
<dbReference type="PROSITE" id="PS01229">
    <property type="entry name" value="COF_2"/>
    <property type="match status" value="1"/>
</dbReference>
<dbReference type="Proteomes" id="UP000199087">
    <property type="component" value="Unassembled WGS sequence"/>
</dbReference>
<dbReference type="InterPro" id="IPR006379">
    <property type="entry name" value="HAD-SF_hydro_IIB"/>
</dbReference>
<dbReference type="PANTHER" id="PTHR10000:SF25">
    <property type="entry name" value="PHOSPHATASE YKRA-RELATED"/>
    <property type="match status" value="1"/>
</dbReference>
<dbReference type="Gene3D" id="3.40.50.1000">
    <property type="entry name" value="HAD superfamily/HAD-like"/>
    <property type="match status" value="1"/>
</dbReference>
<reference evidence="2" key="1">
    <citation type="submission" date="2015-05" db="EMBL/GenBank/DDBJ databases">
        <authorList>
            <person name="Urmite Genomes"/>
        </authorList>
    </citation>
    <scope>NUCLEOTIDE SEQUENCE [LARGE SCALE GENOMIC DNA]</scope>
    <source>
        <strain evidence="2">LF1</strain>
    </source>
</reference>
<dbReference type="Pfam" id="PF08282">
    <property type="entry name" value="Hydrolase_3"/>
    <property type="match status" value="1"/>
</dbReference>
<dbReference type="InterPro" id="IPR023214">
    <property type="entry name" value="HAD_sf"/>
</dbReference>
<dbReference type="GO" id="GO:0000287">
    <property type="term" value="F:magnesium ion binding"/>
    <property type="evidence" value="ECO:0007669"/>
    <property type="project" value="TreeGrafter"/>
</dbReference>
<gene>
    <name evidence="1" type="primary">ykrA</name>
    <name evidence="1" type="ORF">BN000_02794</name>
</gene>
<dbReference type="SFLD" id="SFLDG01144">
    <property type="entry name" value="C2.B.4:_PGP_Like"/>
    <property type="match status" value="1"/>
</dbReference>
<organism evidence="1 2">
    <name type="scientific">Neobacillus massiliamazoniensis</name>
    <dbReference type="NCBI Taxonomy" id="1499688"/>
    <lineage>
        <taxon>Bacteria</taxon>
        <taxon>Bacillati</taxon>
        <taxon>Bacillota</taxon>
        <taxon>Bacilli</taxon>
        <taxon>Bacillales</taxon>
        <taxon>Bacillaceae</taxon>
        <taxon>Neobacillus</taxon>
    </lineage>
</organism>
<dbReference type="GO" id="GO:0016791">
    <property type="term" value="F:phosphatase activity"/>
    <property type="evidence" value="ECO:0007669"/>
    <property type="project" value="UniProtKB-ARBA"/>
</dbReference>
<dbReference type="NCBIfam" id="TIGR01484">
    <property type="entry name" value="HAD-SF-IIB"/>
    <property type="match status" value="1"/>
</dbReference>
<dbReference type="GO" id="GO:0005829">
    <property type="term" value="C:cytosol"/>
    <property type="evidence" value="ECO:0007669"/>
    <property type="project" value="TreeGrafter"/>
</dbReference>
<dbReference type="OrthoDB" id="9810101at2"/>
<dbReference type="STRING" id="1499688.BN000_02794"/>
<dbReference type="Gene3D" id="3.30.1240.10">
    <property type="match status" value="1"/>
</dbReference>
<accession>A0A0U1NYH3</accession>